<keyword evidence="2" id="KW-1185">Reference proteome</keyword>
<protein>
    <submittedName>
        <fullName evidence="1">GTP-binding protein</fullName>
    </submittedName>
</protein>
<dbReference type="InterPro" id="IPR027417">
    <property type="entry name" value="P-loop_NTPase"/>
</dbReference>
<dbReference type="EMBL" id="KF740664">
    <property type="protein sequence ID" value="AHH01679.1"/>
    <property type="molecule type" value="Genomic_DNA"/>
</dbReference>
<gene>
    <name evidence="1" type="ORF">pv_112</name>
</gene>
<evidence type="ECO:0000313" key="2">
    <source>
        <dbReference type="Proteomes" id="UP000202176"/>
    </source>
</evidence>
<accession>W5S4V3</accession>
<dbReference type="OrthoDB" id="21980at10239"/>
<dbReference type="Gene3D" id="3.40.50.300">
    <property type="entry name" value="P-loop containing nucleotide triphosphate hydrolases"/>
    <property type="match status" value="1"/>
</dbReference>
<dbReference type="Proteomes" id="UP000202176">
    <property type="component" value="Segment"/>
</dbReference>
<dbReference type="GeneID" id="18266140"/>
<name>W5S4V3_9VIRU</name>
<sequence>MKNYKVVVVGNPNSLKNSLIRSIVSGRELQDLTPACGTDLSVYTVNQTNFNIWNCIGKTKFGRLGATHYIDAKLAIIVEGGEETPTPLDYKTSIVGLNDTIPIHTVSGSFEEMKEKILFIFNFYSRDCSTLLDN</sequence>
<evidence type="ECO:0000313" key="1">
    <source>
        <dbReference type="EMBL" id="AHH01679.1"/>
    </source>
</evidence>
<organism evidence="1 2">
    <name type="scientific">Pithovirus sibericum</name>
    <dbReference type="NCBI Taxonomy" id="1450746"/>
    <lineage>
        <taxon>Viruses</taxon>
        <taxon>Pithoviruses</taxon>
        <taxon>Orthopithovirinae</taxon>
        <taxon>Alphapithovirus</taxon>
        <taxon>Alphapithovirus sibericum</taxon>
    </lineage>
</organism>
<dbReference type="RefSeq" id="YP_009001014.1">
    <property type="nucleotide sequence ID" value="NC_023423.1"/>
</dbReference>
<dbReference type="SUPFAM" id="SSF52540">
    <property type="entry name" value="P-loop containing nucleoside triphosphate hydrolases"/>
    <property type="match status" value="1"/>
</dbReference>
<proteinExistence type="predicted"/>
<reference evidence="1 2" key="1">
    <citation type="journal article" date="2014" name="Proc. Natl. Acad. Sci. U.S.A.">
        <title>Thirty-thousand-year-old distant relative of giant icosahedral DNA viruses with a pandoravirus morphology.</title>
        <authorList>
            <person name="Legendre M."/>
            <person name="Bartoli J."/>
            <person name="Shmakova L."/>
            <person name="Jeudy S."/>
            <person name="Labadie K."/>
            <person name="Adrait A."/>
            <person name="Lescot M."/>
            <person name="Poirot O."/>
            <person name="Bertaux L."/>
            <person name="Bruley C."/>
            <person name="Coute Y."/>
            <person name="Rivkina E."/>
            <person name="Abergel C."/>
            <person name="Claverie J.M."/>
        </authorList>
    </citation>
    <scope>NUCLEOTIDE SEQUENCE [LARGE SCALE GENOMIC DNA]</scope>
    <source>
        <strain evidence="1">P1084-T</strain>
    </source>
</reference>
<dbReference type="KEGG" id="vg:18266140"/>